<name>A0A918R3X9_9FLAO</name>
<reference evidence="1" key="1">
    <citation type="journal article" date="2014" name="Int. J. Syst. Evol. Microbiol.">
        <title>Complete genome sequence of Corynebacterium casei LMG S-19264T (=DSM 44701T), isolated from a smear-ripened cheese.</title>
        <authorList>
            <consortium name="US DOE Joint Genome Institute (JGI-PGF)"/>
            <person name="Walter F."/>
            <person name="Albersmeier A."/>
            <person name="Kalinowski J."/>
            <person name="Ruckert C."/>
        </authorList>
    </citation>
    <scope>NUCLEOTIDE SEQUENCE</scope>
    <source>
        <strain evidence="1">KCTC 12710</strain>
    </source>
</reference>
<comment type="caution">
    <text evidence="1">The sequence shown here is derived from an EMBL/GenBank/DDBJ whole genome shotgun (WGS) entry which is preliminary data.</text>
</comment>
<evidence type="ECO:0000313" key="1">
    <source>
        <dbReference type="EMBL" id="GGZ85801.1"/>
    </source>
</evidence>
<keyword evidence="2" id="KW-1185">Reference proteome</keyword>
<organism evidence="1 2">
    <name type="scientific">Algibacter mikhailovii</name>
    <dbReference type="NCBI Taxonomy" id="425498"/>
    <lineage>
        <taxon>Bacteria</taxon>
        <taxon>Pseudomonadati</taxon>
        <taxon>Bacteroidota</taxon>
        <taxon>Flavobacteriia</taxon>
        <taxon>Flavobacteriales</taxon>
        <taxon>Flavobacteriaceae</taxon>
        <taxon>Algibacter</taxon>
    </lineage>
</organism>
<gene>
    <name evidence="1" type="ORF">GCM10007028_25100</name>
</gene>
<accession>A0A918R3X9</accession>
<proteinExistence type="predicted"/>
<sequence>MVYAETIENDSINIKNLNNTEFIKIINHSHFAFFNQQKDGNENFYGGSGTYELNGQNYTETLSFTAVNAIRNHTFPFKVQIKGDSLIQTGLEEVKEAGINRMITEKYIRIN</sequence>
<dbReference type="AlphaFoldDB" id="A0A918R3X9"/>
<dbReference type="Gene3D" id="2.40.128.490">
    <property type="entry name" value="Uncharacterised protein PF14869, DUF4488"/>
    <property type="match status" value="1"/>
</dbReference>
<protein>
    <submittedName>
        <fullName evidence="1">Uncharacterized protein</fullName>
    </submittedName>
</protein>
<dbReference type="EMBL" id="BMWZ01000005">
    <property type="protein sequence ID" value="GGZ85801.1"/>
    <property type="molecule type" value="Genomic_DNA"/>
</dbReference>
<dbReference type="Proteomes" id="UP000636004">
    <property type="component" value="Unassembled WGS sequence"/>
</dbReference>
<evidence type="ECO:0000313" key="2">
    <source>
        <dbReference type="Proteomes" id="UP000636004"/>
    </source>
</evidence>
<reference evidence="1" key="2">
    <citation type="submission" date="2020-09" db="EMBL/GenBank/DDBJ databases">
        <authorList>
            <person name="Sun Q."/>
            <person name="Kim S."/>
        </authorList>
    </citation>
    <scope>NUCLEOTIDE SEQUENCE</scope>
    <source>
        <strain evidence="1">KCTC 12710</strain>
    </source>
</reference>